<dbReference type="Gene3D" id="3.40.50.720">
    <property type="entry name" value="NAD(P)-binding Rossmann-like Domain"/>
    <property type="match status" value="1"/>
</dbReference>
<feature type="domain" description="NAD-dependent epimerase/dehydratase" evidence="2">
    <location>
        <begin position="5"/>
        <end position="230"/>
    </location>
</feature>
<dbReference type="PROSITE" id="PS51257">
    <property type="entry name" value="PROKAR_LIPOPROTEIN"/>
    <property type="match status" value="1"/>
</dbReference>
<dbReference type="Gene3D" id="3.90.25.10">
    <property type="entry name" value="UDP-galactose 4-epimerase, domain 1"/>
    <property type="match status" value="1"/>
</dbReference>
<dbReference type="InterPro" id="IPR036291">
    <property type="entry name" value="NAD(P)-bd_dom_sf"/>
</dbReference>
<dbReference type="Proteomes" id="UP000004129">
    <property type="component" value="Unassembled WGS sequence"/>
</dbReference>
<reference evidence="3 4" key="1">
    <citation type="submission" date="2011-08" db="EMBL/GenBank/DDBJ databases">
        <title>The Genome Sequence of Selenomonas infelix ATCC 43532.</title>
        <authorList>
            <consortium name="The Broad Institute Genome Sequencing Platform"/>
            <person name="Earl A."/>
            <person name="Ward D."/>
            <person name="Feldgarden M."/>
            <person name="Gevers D."/>
            <person name="Izard J."/>
            <person name="Blanton J.M."/>
            <person name="Baranova O.V."/>
            <person name="Dewhirst F.E."/>
            <person name="Young S.K."/>
            <person name="Zeng Q."/>
            <person name="Gargeya S."/>
            <person name="Fitzgerald M."/>
            <person name="Haas B."/>
            <person name="Abouelleil A."/>
            <person name="Alvarado L."/>
            <person name="Arachchi H.M."/>
            <person name="Berlin A."/>
            <person name="Brown A."/>
            <person name="Chapman S.B."/>
            <person name="Chen Z."/>
            <person name="Dunbar C."/>
            <person name="Freedman E."/>
            <person name="Gearin G."/>
            <person name="Gellesch M."/>
            <person name="Goldberg J."/>
            <person name="Griggs A."/>
            <person name="Gujja S."/>
            <person name="Heiman D."/>
            <person name="Howarth C."/>
            <person name="Larson L."/>
            <person name="Lui A."/>
            <person name="MacDonald P.J.P."/>
            <person name="Montmayeur A."/>
            <person name="Murphy C."/>
            <person name="Neiman D."/>
            <person name="Pearson M."/>
            <person name="Priest M."/>
            <person name="Roberts A."/>
            <person name="Saif S."/>
            <person name="Shea T."/>
            <person name="Shenoy N."/>
            <person name="Sisk P."/>
            <person name="Stolte C."/>
            <person name="Sykes S."/>
            <person name="Wortman J."/>
            <person name="Nusbaum C."/>
            <person name="Birren B."/>
        </authorList>
    </citation>
    <scope>NUCLEOTIDE SEQUENCE [LARGE SCALE GENOMIC DNA]</scope>
    <source>
        <strain evidence="3 4">ATCC 43532</strain>
    </source>
</reference>
<comment type="similarity">
    <text evidence="1">Belongs to the NAD(P)-dependent epimerase/dehydratase family.</text>
</comment>
<name>G5GQY4_9FIRM</name>
<evidence type="ECO:0000313" key="3">
    <source>
        <dbReference type="EMBL" id="EHG20349.1"/>
    </source>
</evidence>
<gene>
    <name evidence="3" type="ORF">HMPREF9334_01665</name>
</gene>
<dbReference type="RefSeq" id="WP_006693101.1">
    <property type="nucleotide sequence ID" value="NZ_JH376799.1"/>
</dbReference>
<dbReference type="PANTHER" id="PTHR43000">
    <property type="entry name" value="DTDP-D-GLUCOSE 4,6-DEHYDRATASE-RELATED"/>
    <property type="match status" value="1"/>
</dbReference>
<dbReference type="STRING" id="679201.HMPREF9334_01665"/>
<dbReference type="SUPFAM" id="SSF51735">
    <property type="entry name" value="NAD(P)-binding Rossmann-fold domains"/>
    <property type="match status" value="1"/>
</dbReference>
<dbReference type="Pfam" id="PF01370">
    <property type="entry name" value="Epimerase"/>
    <property type="match status" value="1"/>
</dbReference>
<dbReference type="HOGENOM" id="CLU_007383_1_7_9"/>
<sequence length="297" mass="32705">MKKYIITGAAGFLGCNLTERLMQEENAHIYAVVRPNSPHNARLTPSEQLTIVPADLSDYARLDEMIGTPCDVFFHLAWQGTRYDFAAQYGNIADTLGALEAAARLGCHRFICTGSQAEYGRQTAVITEETCPHPVCAYGAAKLAACVLSRQCAADLGVVWIWGRVFSLYGKYEQEGRMLPALVKSLRSEQTFALSSSGTQNWDYLYATDAADALFALAERGRTGEIYNIAHGEYRHLREFIEAARAVIAPQCDVVYGATNADVFSLQPSVEKICRDTGWQPMTDFVDGLRCGYGLLS</sequence>
<evidence type="ECO:0000259" key="2">
    <source>
        <dbReference type="Pfam" id="PF01370"/>
    </source>
</evidence>
<protein>
    <recommendedName>
        <fullName evidence="2">NAD-dependent epimerase/dehydratase domain-containing protein</fullName>
    </recommendedName>
</protein>
<dbReference type="AlphaFoldDB" id="G5GQY4"/>
<evidence type="ECO:0000256" key="1">
    <source>
        <dbReference type="ARBA" id="ARBA00007637"/>
    </source>
</evidence>
<dbReference type="eggNOG" id="COG0451">
    <property type="taxonomic scope" value="Bacteria"/>
</dbReference>
<keyword evidence="4" id="KW-1185">Reference proteome</keyword>
<evidence type="ECO:0000313" key="4">
    <source>
        <dbReference type="Proteomes" id="UP000004129"/>
    </source>
</evidence>
<proteinExistence type="inferred from homology"/>
<dbReference type="OrthoDB" id="9789543at2"/>
<dbReference type="PATRIC" id="fig|679201.3.peg.1680"/>
<comment type="caution">
    <text evidence="3">The sequence shown here is derived from an EMBL/GenBank/DDBJ whole genome shotgun (WGS) entry which is preliminary data.</text>
</comment>
<dbReference type="InterPro" id="IPR001509">
    <property type="entry name" value="Epimerase_deHydtase"/>
</dbReference>
<dbReference type="EMBL" id="ACZM01000016">
    <property type="protein sequence ID" value="EHG20349.1"/>
    <property type="molecule type" value="Genomic_DNA"/>
</dbReference>
<organism evidence="3 4">
    <name type="scientific">Selenomonas infelix ATCC 43532</name>
    <dbReference type="NCBI Taxonomy" id="679201"/>
    <lineage>
        <taxon>Bacteria</taxon>
        <taxon>Bacillati</taxon>
        <taxon>Bacillota</taxon>
        <taxon>Negativicutes</taxon>
        <taxon>Selenomonadales</taxon>
        <taxon>Selenomonadaceae</taxon>
        <taxon>Selenomonas</taxon>
    </lineage>
</organism>
<accession>G5GQY4</accession>